<geneLocation type="mitochondrion" evidence="14"/>
<evidence type="ECO:0000256" key="2">
    <source>
        <dbReference type="ARBA" id="ARBA00008892"/>
    </source>
</evidence>
<evidence type="ECO:0000256" key="11">
    <source>
        <dbReference type="ARBA" id="ARBA00023310"/>
    </source>
</evidence>
<accession>A0A7M3USX5</accession>
<evidence type="ECO:0000256" key="1">
    <source>
        <dbReference type="ARBA" id="ARBA00004304"/>
    </source>
</evidence>
<evidence type="ECO:0000313" key="14">
    <source>
        <dbReference type="EMBL" id="QOJ44927.1"/>
    </source>
</evidence>
<dbReference type="EMBL" id="MT627188">
    <property type="protein sequence ID" value="QOJ44927.1"/>
    <property type="molecule type" value="Genomic_DNA"/>
</dbReference>
<evidence type="ECO:0000256" key="12">
    <source>
        <dbReference type="RuleBase" id="RU003661"/>
    </source>
</evidence>
<gene>
    <name evidence="14" type="primary">ATP8</name>
</gene>
<evidence type="ECO:0000256" key="13">
    <source>
        <dbReference type="SAM" id="Phobius"/>
    </source>
</evidence>
<reference evidence="14" key="1">
    <citation type="journal article" date="2020" name="J. Biogeogr.">
        <title>Historical biogeography identifies a possible role of Miocene wetlands in the diversification of the Amazonian rocket frogs (Aromobatidae: Allobates).</title>
        <authorList>
            <person name="Rejaud A."/>
            <person name="Rodrigues M.T."/>
            <person name="Crawford A.J."/>
            <person name="Castroviejo-Fisher S."/>
            <person name="Jaramillo A.F."/>
            <person name="Chaparro J.C."/>
            <person name="Glaw F."/>
            <person name="Gagliardi-Urrutia G."/>
            <person name="Moravec J."/>
            <person name="De la Riva I.J."/>
            <person name="Perez P."/>
            <person name="Lima A.P."/>
            <person name="Werneck F.P."/>
            <person name="Hrbek T."/>
            <person name="Ron S.R."/>
            <person name="Ernst R."/>
            <person name="Kok P.J.R."/>
            <person name="Driskell A."/>
            <person name="Chave J."/>
            <person name="Fouquet A."/>
        </authorList>
    </citation>
    <scope>NUCLEOTIDE SEQUENCE</scope>
</reference>
<dbReference type="AlphaFoldDB" id="A0A7M3USX5"/>
<evidence type="ECO:0000256" key="4">
    <source>
        <dbReference type="ARBA" id="ARBA00022547"/>
    </source>
</evidence>
<dbReference type="PANTHER" id="PTHR39937:SF1">
    <property type="entry name" value="ATP SYNTHASE PROTEIN 8"/>
    <property type="match status" value="1"/>
</dbReference>
<evidence type="ECO:0000256" key="9">
    <source>
        <dbReference type="ARBA" id="ARBA00023128"/>
    </source>
</evidence>
<dbReference type="Pfam" id="PF00895">
    <property type="entry name" value="ATP-synt_8"/>
    <property type="match status" value="1"/>
</dbReference>
<organism evidence="14">
    <name type="scientific">Mannophryne collaris</name>
    <name type="common">collared poison frog</name>
    <dbReference type="NCBI Taxonomy" id="187289"/>
    <lineage>
        <taxon>Eukaryota</taxon>
        <taxon>Metazoa</taxon>
        <taxon>Chordata</taxon>
        <taxon>Craniata</taxon>
        <taxon>Vertebrata</taxon>
        <taxon>Euteleostomi</taxon>
        <taxon>Amphibia</taxon>
        <taxon>Batrachia</taxon>
        <taxon>Anura</taxon>
        <taxon>Neobatrachia</taxon>
        <taxon>Hyloidea</taxon>
        <taxon>Aromobatidae</taxon>
        <taxon>Aromobatinae</taxon>
        <taxon>Mannophryne</taxon>
    </lineage>
</organism>
<keyword evidence="11" id="KW-0066">ATP synthesis</keyword>
<evidence type="ECO:0000256" key="7">
    <source>
        <dbReference type="ARBA" id="ARBA00022989"/>
    </source>
</evidence>
<keyword evidence="4 12" id="KW-0138">CF(0)</keyword>
<evidence type="ECO:0000256" key="5">
    <source>
        <dbReference type="ARBA" id="ARBA00022692"/>
    </source>
</evidence>
<name>A0A7M3USX5_9NEOB</name>
<keyword evidence="10 13" id="KW-0472">Membrane</keyword>
<keyword evidence="6 12" id="KW-0375">Hydrogen ion transport</keyword>
<comment type="subcellular location">
    <subcellularLocation>
        <location evidence="1 12">Mitochondrion membrane</location>
        <topology evidence="1 12">Single-pass membrane protein</topology>
    </subcellularLocation>
</comment>
<evidence type="ECO:0000256" key="3">
    <source>
        <dbReference type="ARBA" id="ARBA00022448"/>
    </source>
</evidence>
<sequence>MPQLDPSPWFLIFLFSWSIFLIFSAMKISKYTHLNEPLNLTFKNLNKPWSWPWP</sequence>
<dbReference type="PANTHER" id="PTHR39937">
    <property type="entry name" value="ATP SYNTHASE PROTEIN 8"/>
    <property type="match status" value="1"/>
</dbReference>
<keyword evidence="8 12" id="KW-0406">Ion transport</keyword>
<evidence type="ECO:0000256" key="6">
    <source>
        <dbReference type="ARBA" id="ARBA00022781"/>
    </source>
</evidence>
<comment type="similarity">
    <text evidence="2 12">Belongs to the ATPase protein 8 family.</text>
</comment>
<keyword evidence="5 12" id="KW-0812">Transmembrane</keyword>
<dbReference type="GO" id="GO:0045259">
    <property type="term" value="C:proton-transporting ATP synthase complex"/>
    <property type="evidence" value="ECO:0007669"/>
    <property type="project" value="UniProtKB-KW"/>
</dbReference>
<dbReference type="GO" id="GO:0015986">
    <property type="term" value="P:proton motive force-driven ATP synthesis"/>
    <property type="evidence" value="ECO:0007669"/>
    <property type="project" value="InterPro"/>
</dbReference>
<proteinExistence type="inferred from homology"/>
<feature type="transmembrane region" description="Helical" evidence="13">
    <location>
        <begin position="6"/>
        <end position="26"/>
    </location>
</feature>
<dbReference type="GO" id="GO:0031966">
    <property type="term" value="C:mitochondrial membrane"/>
    <property type="evidence" value="ECO:0007669"/>
    <property type="project" value="UniProtKB-SubCell"/>
</dbReference>
<protein>
    <recommendedName>
        <fullName evidence="12">ATP synthase complex subunit 8</fullName>
    </recommendedName>
</protein>
<keyword evidence="7 13" id="KW-1133">Transmembrane helix</keyword>
<dbReference type="InterPro" id="IPR050635">
    <property type="entry name" value="ATPase_protein_8"/>
</dbReference>
<dbReference type="InterPro" id="IPR001421">
    <property type="entry name" value="ATP8_metazoa"/>
</dbReference>
<evidence type="ECO:0000256" key="8">
    <source>
        <dbReference type="ARBA" id="ARBA00023065"/>
    </source>
</evidence>
<keyword evidence="3 12" id="KW-0813">Transport</keyword>
<evidence type="ECO:0000256" key="10">
    <source>
        <dbReference type="ARBA" id="ARBA00023136"/>
    </source>
</evidence>
<dbReference type="GO" id="GO:0015078">
    <property type="term" value="F:proton transmembrane transporter activity"/>
    <property type="evidence" value="ECO:0007669"/>
    <property type="project" value="InterPro"/>
</dbReference>
<keyword evidence="9 12" id="KW-0496">Mitochondrion</keyword>